<protein>
    <submittedName>
        <fullName evidence="2">Transforming growth factor-beta-induced protein ig-h3</fullName>
    </submittedName>
</protein>
<feature type="domain" description="FAS1" evidence="1">
    <location>
        <begin position="34"/>
        <end position="169"/>
    </location>
</feature>
<keyword evidence="3" id="KW-1185">Reference proteome</keyword>
<accession>A0AAV4BGD4</accession>
<proteinExistence type="predicted"/>
<dbReference type="GO" id="GO:0030198">
    <property type="term" value="P:extracellular matrix organization"/>
    <property type="evidence" value="ECO:0007669"/>
    <property type="project" value="TreeGrafter"/>
</dbReference>
<reference evidence="2 3" key="1">
    <citation type="journal article" date="2021" name="Elife">
        <title>Chloroplast acquisition without the gene transfer in kleptoplastic sea slugs, Plakobranchus ocellatus.</title>
        <authorList>
            <person name="Maeda T."/>
            <person name="Takahashi S."/>
            <person name="Yoshida T."/>
            <person name="Shimamura S."/>
            <person name="Takaki Y."/>
            <person name="Nagai Y."/>
            <person name="Toyoda A."/>
            <person name="Suzuki Y."/>
            <person name="Arimoto A."/>
            <person name="Ishii H."/>
            <person name="Satoh N."/>
            <person name="Nishiyama T."/>
            <person name="Hasebe M."/>
            <person name="Maruyama T."/>
            <person name="Minagawa J."/>
            <person name="Obokata J."/>
            <person name="Shigenobu S."/>
        </authorList>
    </citation>
    <scope>NUCLEOTIDE SEQUENCE [LARGE SCALE GENOMIC DNA]</scope>
</reference>
<dbReference type="SMART" id="SM00554">
    <property type="entry name" value="FAS1"/>
    <property type="match status" value="1"/>
</dbReference>
<gene>
    <name evidence="2" type="ORF">PoB_004481700</name>
</gene>
<dbReference type="GO" id="GO:0005615">
    <property type="term" value="C:extracellular space"/>
    <property type="evidence" value="ECO:0007669"/>
    <property type="project" value="TreeGrafter"/>
</dbReference>
<dbReference type="EMBL" id="BLXT01004946">
    <property type="protein sequence ID" value="GFO18312.1"/>
    <property type="molecule type" value="Genomic_DNA"/>
</dbReference>
<dbReference type="InterPro" id="IPR000782">
    <property type="entry name" value="FAS1_domain"/>
</dbReference>
<dbReference type="AlphaFoldDB" id="A0AAV4BGD4"/>
<dbReference type="SUPFAM" id="SSF82153">
    <property type="entry name" value="FAS1 domain"/>
    <property type="match status" value="1"/>
</dbReference>
<evidence type="ECO:0000313" key="3">
    <source>
        <dbReference type="Proteomes" id="UP000735302"/>
    </source>
</evidence>
<dbReference type="GO" id="GO:0007155">
    <property type="term" value="P:cell adhesion"/>
    <property type="evidence" value="ECO:0007669"/>
    <property type="project" value="TreeGrafter"/>
</dbReference>
<dbReference type="PANTHER" id="PTHR10900">
    <property type="entry name" value="PERIOSTIN-RELATED"/>
    <property type="match status" value="1"/>
</dbReference>
<dbReference type="InterPro" id="IPR036378">
    <property type="entry name" value="FAS1_dom_sf"/>
</dbReference>
<dbReference type="InterPro" id="IPR050904">
    <property type="entry name" value="Adhesion/Biosynth-related"/>
</dbReference>
<evidence type="ECO:0000313" key="2">
    <source>
        <dbReference type="EMBL" id="GFO18312.1"/>
    </source>
</evidence>
<dbReference type="PANTHER" id="PTHR10900:SF77">
    <property type="entry name" value="FI19380P1"/>
    <property type="match status" value="1"/>
</dbReference>
<dbReference type="Pfam" id="PF02469">
    <property type="entry name" value="Fasciclin"/>
    <property type="match status" value="1"/>
</dbReference>
<name>A0AAV4BGD4_9GAST</name>
<dbReference type="FunFam" id="2.30.180.10:FF:000032">
    <property type="entry name" value="Fasciclin domain-containing protein, putative"/>
    <property type="match status" value="1"/>
</dbReference>
<dbReference type="Gene3D" id="2.30.180.10">
    <property type="entry name" value="FAS1 domain"/>
    <property type="match status" value="1"/>
</dbReference>
<dbReference type="Proteomes" id="UP000735302">
    <property type="component" value="Unassembled WGS sequence"/>
</dbReference>
<sequence>MQSISAEGVNITERAIPVANGYVNALDGMMKSPMGDVINVVQQLGEFTSLVSLLTSTGLVHVISADMSITVFAPNDAAFQQLDPNIKTYLTNHPEDLKEVLLYHIVKKKTVYSIGMRHTITFHTADGKHVNLMIMEDFASGNIMVNDAKIVAKDISATNGVIHVIDKVLIPVRVLLNMESQGLTIG</sequence>
<dbReference type="PROSITE" id="PS50213">
    <property type="entry name" value="FAS1"/>
    <property type="match status" value="1"/>
</dbReference>
<organism evidence="2 3">
    <name type="scientific">Plakobranchus ocellatus</name>
    <dbReference type="NCBI Taxonomy" id="259542"/>
    <lineage>
        <taxon>Eukaryota</taxon>
        <taxon>Metazoa</taxon>
        <taxon>Spiralia</taxon>
        <taxon>Lophotrochozoa</taxon>
        <taxon>Mollusca</taxon>
        <taxon>Gastropoda</taxon>
        <taxon>Heterobranchia</taxon>
        <taxon>Euthyneura</taxon>
        <taxon>Panpulmonata</taxon>
        <taxon>Sacoglossa</taxon>
        <taxon>Placobranchoidea</taxon>
        <taxon>Plakobranchidae</taxon>
        <taxon>Plakobranchus</taxon>
    </lineage>
</organism>
<dbReference type="GO" id="GO:0031012">
    <property type="term" value="C:extracellular matrix"/>
    <property type="evidence" value="ECO:0007669"/>
    <property type="project" value="TreeGrafter"/>
</dbReference>
<evidence type="ECO:0000259" key="1">
    <source>
        <dbReference type="PROSITE" id="PS50213"/>
    </source>
</evidence>
<dbReference type="GO" id="GO:0050839">
    <property type="term" value="F:cell adhesion molecule binding"/>
    <property type="evidence" value="ECO:0007669"/>
    <property type="project" value="TreeGrafter"/>
</dbReference>
<comment type="caution">
    <text evidence="2">The sequence shown here is derived from an EMBL/GenBank/DDBJ whole genome shotgun (WGS) entry which is preliminary data.</text>
</comment>